<feature type="transmembrane region" description="Helical" evidence="1">
    <location>
        <begin position="176"/>
        <end position="197"/>
    </location>
</feature>
<reference evidence="2 3" key="1">
    <citation type="submission" date="2018-07" db="EMBL/GenBank/DDBJ databases">
        <title>Genomic Encyclopedia of Type Strains, Phase IV (KMG-IV): sequencing the most valuable type-strain genomes for metagenomic binning, comparative biology and taxonomic classification.</title>
        <authorList>
            <person name="Goeker M."/>
        </authorList>
    </citation>
    <scope>NUCLEOTIDE SEQUENCE [LARGE SCALE GENOMIC DNA]</scope>
    <source>
        <strain evidence="2 3">DSM 14364</strain>
    </source>
</reference>
<dbReference type="InterPro" id="IPR018692">
    <property type="entry name" value="DUF2189"/>
</dbReference>
<gene>
    <name evidence="2" type="ORF">DES45_101714</name>
</gene>
<comment type="caution">
    <text evidence="2">The sequence shown here is derived from an EMBL/GenBank/DDBJ whole genome shotgun (WGS) entry which is preliminary data.</text>
</comment>
<dbReference type="OrthoDB" id="9809543at2"/>
<keyword evidence="3" id="KW-1185">Reference proteome</keyword>
<feature type="transmembrane region" description="Helical" evidence="1">
    <location>
        <begin position="45"/>
        <end position="64"/>
    </location>
</feature>
<dbReference type="Proteomes" id="UP000254925">
    <property type="component" value="Unassembled WGS sequence"/>
</dbReference>
<evidence type="ECO:0000256" key="1">
    <source>
        <dbReference type="SAM" id="Phobius"/>
    </source>
</evidence>
<sequence length="264" mass="28138">MARLHALHSSHAALDEPFVRRIGPADLWDALVDGVDDFKAMPTHAFFIALIYPVLGLVLAGVILGYDVMPLLFPIMSGFALIGPFAAIGLYELSRLREDGEAFSWAHMTGMLRSPVIGSIVALGLLLLIIFIVWLTTAGLLYRTAFGAAEPASASDFLTQVFGTRRGWTMIVAGNLLGLVFSAVALAVSVVSFPLLLDRNVSAATAVRTSIRAVAVNPGPMALWGVIVAGALVVGFLPLFLGLAVVLPILGHATWHLYRRVVSP</sequence>
<keyword evidence="1" id="KW-0472">Membrane</keyword>
<evidence type="ECO:0000313" key="2">
    <source>
        <dbReference type="EMBL" id="RDI62444.1"/>
    </source>
</evidence>
<dbReference type="AlphaFoldDB" id="A0A370HZR5"/>
<dbReference type="RefSeq" id="WP_114768560.1">
    <property type="nucleotide sequence ID" value="NZ_QQBB01000001.1"/>
</dbReference>
<organism evidence="2 3">
    <name type="scientific">Microvirga subterranea</name>
    <dbReference type="NCBI Taxonomy" id="186651"/>
    <lineage>
        <taxon>Bacteria</taxon>
        <taxon>Pseudomonadati</taxon>
        <taxon>Pseudomonadota</taxon>
        <taxon>Alphaproteobacteria</taxon>
        <taxon>Hyphomicrobiales</taxon>
        <taxon>Methylobacteriaceae</taxon>
        <taxon>Microvirga</taxon>
    </lineage>
</organism>
<feature type="transmembrane region" description="Helical" evidence="1">
    <location>
        <begin position="111"/>
        <end position="135"/>
    </location>
</feature>
<evidence type="ECO:0000313" key="3">
    <source>
        <dbReference type="Proteomes" id="UP000254925"/>
    </source>
</evidence>
<name>A0A370HZR5_9HYPH</name>
<feature type="transmembrane region" description="Helical" evidence="1">
    <location>
        <begin position="71"/>
        <end position="91"/>
    </location>
</feature>
<keyword evidence="1" id="KW-1133">Transmembrane helix</keyword>
<dbReference type="EMBL" id="QQBB01000001">
    <property type="protein sequence ID" value="RDI62444.1"/>
    <property type="molecule type" value="Genomic_DNA"/>
</dbReference>
<protein>
    <submittedName>
        <fullName evidence="2">Putative membrane protein</fullName>
    </submittedName>
</protein>
<dbReference type="Pfam" id="PF09955">
    <property type="entry name" value="DUF2189"/>
    <property type="match status" value="1"/>
</dbReference>
<feature type="transmembrane region" description="Helical" evidence="1">
    <location>
        <begin position="222"/>
        <end position="250"/>
    </location>
</feature>
<keyword evidence="1" id="KW-0812">Transmembrane</keyword>
<proteinExistence type="predicted"/>
<accession>A0A370HZR5</accession>